<evidence type="ECO:0000256" key="3">
    <source>
        <dbReference type="ARBA" id="ARBA00023163"/>
    </source>
</evidence>
<gene>
    <name evidence="5" type="ORF">DY023_17440</name>
</gene>
<dbReference type="InterPro" id="IPR000843">
    <property type="entry name" value="HTH_LacI"/>
</dbReference>
<protein>
    <submittedName>
        <fullName evidence="5">LacI family transcriptional regulator</fullName>
    </submittedName>
</protein>
<dbReference type="SMART" id="SM00354">
    <property type="entry name" value="HTH_LACI"/>
    <property type="match status" value="1"/>
</dbReference>
<comment type="caution">
    <text evidence="5">The sequence shown here is derived from an EMBL/GenBank/DDBJ whole genome shotgun (WGS) entry which is preliminary data.</text>
</comment>
<dbReference type="PANTHER" id="PTHR30146">
    <property type="entry name" value="LACI-RELATED TRANSCRIPTIONAL REPRESSOR"/>
    <property type="match status" value="1"/>
</dbReference>
<dbReference type="SUPFAM" id="SSF53822">
    <property type="entry name" value="Periplasmic binding protein-like I"/>
    <property type="match status" value="1"/>
</dbReference>
<keyword evidence="1" id="KW-0805">Transcription regulation</keyword>
<dbReference type="SUPFAM" id="SSF47413">
    <property type="entry name" value="lambda repressor-like DNA-binding domains"/>
    <property type="match status" value="1"/>
</dbReference>
<dbReference type="CDD" id="cd01392">
    <property type="entry name" value="HTH_LacI"/>
    <property type="match status" value="1"/>
</dbReference>
<evidence type="ECO:0000256" key="2">
    <source>
        <dbReference type="ARBA" id="ARBA00023125"/>
    </source>
</evidence>
<dbReference type="InterPro" id="IPR028082">
    <property type="entry name" value="Peripla_BP_I"/>
</dbReference>
<keyword evidence="3" id="KW-0804">Transcription</keyword>
<organism evidence="5 6">
    <name type="scientific">Microbacterium bovistercoris</name>
    <dbReference type="NCBI Taxonomy" id="2293570"/>
    <lineage>
        <taxon>Bacteria</taxon>
        <taxon>Bacillati</taxon>
        <taxon>Actinomycetota</taxon>
        <taxon>Actinomycetes</taxon>
        <taxon>Micrococcales</taxon>
        <taxon>Microbacteriaceae</taxon>
        <taxon>Microbacterium</taxon>
    </lineage>
</organism>
<dbReference type="Gene3D" id="1.10.260.40">
    <property type="entry name" value="lambda repressor-like DNA-binding domains"/>
    <property type="match status" value="1"/>
</dbReference>
<evidence type="ECO:0000313" key="5">
    <source>
        <dbReference type="EMBL" id="REJ04089.1"/>
    </source>
</evidence>
<dbReference type="Gene3D" id="3.40.50.2300">
    <property type="match status" value="2"/>
</dbReference>
<keyword evidence="2" id="KW-0238">DNA-binding</keyword>
<reference evidence="5 6" key="1">
    <citation type="submission" date="2018-08" db="EMBL/GenBank/DDBJ databases">
        <title>Isolation, diversity and antifungal activity of Actinobacteria from cow dung.</title>
        <authorList>
            <person name="Ling L."/>
        </authorList>
    </citation>
    <scope>NUCLEOTIDE SEQUENCE [LARGE SCALE GENOMIC DNA]</scope>
    <source>
        <strain evidence="5 6">NEAU-LLE</strain>
    </source>
</reference>
<evidence type="ECO:0000313" key="6">
    <source>
        <dbReference type="Proteomes" id="UP000262172"/>
    </source>
</evidence>
<proteinExistence type="predicted"/>
<evidence type="ECO:0000259" key="4">
    <source>
        <dbReference type="PROSITE" id="PS50932"/>
    </source>
</evidence>
<dbReference type="Pfam" id="PF13377">
    <property type="entry name" value="Peripla_BP_3"/>
    <property type="match status" value="1"/>
</dbReference>
<dbReference type="AlphaFoldDB" id="A0A371NQW2"/>
<dbReference type="GO" id="GO:0003700">
    <property type="term" value="F:DNA-binding transcription factor activity"/>
    <property type="evidence" value="ECO:0007669"/>
    <property type="project" value="TreeGrafter"/>
</dbReference>
<dbReference type="CDD" id="cd06267">
    <property type="entry name" value="PBP1_LacI_sugar_binding-like"/>
    <property type="match status" value="1"/>
</dbReference>
<dbReference type="InterPro" id="IPR010982">
    <property type="entry name" value="Lambda_DNA-bd_dom_sf"/>
</dbReference>
<sequence>MSDEHTRRARTVTRADVARYAGVSTAVVSYVLNDGPKPVAPLTRERVLDAVKVLGYRPNAAARALSKGSSDMFGMLVVDSRNPFFAQLCHALGEAAAQDGRTLLIVNTDREHTTAADQIHDLTARQIGGLIIADLLTAAEQALVENLGIPVVLINQYAGAVGVPALGADFRDGARRAVEHLVGHGYRSIAFIGSASIFDDRERGWGDALTAAGLPLGARIHAPFSYEGGYQAGIELADAAERPRAAFAASDQVAVGLLAALHARGLRVPEDVAVVSFDGTDAAEYACPPLTTTAQPMAEMAREAIRLLQAGDAEPGYRAFPTALVVRRSCGCE</sequence>
<dbReference type="PANTHER" id="PTHR30146:SF109">
    <property type="entry name" value="HTH-TYPE TRANSCRIPTIONAL REGULATOR GALS"/>
    <property type="match status" value="1"/>
</dbReference>
<keyword evidence="6" id="KW-1185">Reference proteome</keyword>
<dbReference type="Pfam" id="PF00356">
    <property type="entry name" value="LacI"/>
    <property type="match status" value="1"/>
</dbReference>
<dbReference type="Proteomes" id="UP000262172">
    <property type="component" value="Unassembled WGS sequence"/>
</dbReference>
<dbReference type="EMBL" id="QUAB01000048">
    <property type="protein sequence ID" value="REJ04089.1"/>
    <property type="molecule type" value="Genomic_DNA"/>
</dbReference>
<dbReference type="GO" id="GO:0000976">
    <property type="term" value="F:transcription cis-regulatory region binding"/>
    <property type="evidence" value="ECO:0007669"/>
    <property type="project" value="TreeGrafter"/>
</dbReference>
<accession>A0A371NQW2</accession>
<dbReference type="OrthoDB" id="37081at2"/>
<dbReference type="RefSeq" id="WP_116243606.1">
    <property type="nucleotide sequence ID" value="NZ_QUAB01000048.1"/>
</dbReference>
<dbReference type="PROSITE" id="PS50932">
    <property type="entry name" value="HTH_LACI_2"/>
    <property type="match status" value="1"/>
</dbReference>
<evidence type="ECO:0000256" key="1">
    <source>
        <dbReference type="ARBA" id="ARBA00023015"/>
    </source>
</evidence>
<dbReference type="InterPro" id="IPR046335">
    <property type="entry name" value="LacI/GalR-like_sensor"/>
</dbReference>
<feature type="domain" description="HTH lacI-type" evidence="4">
    <location>
        <begin position="12"/>
        <end position="67"/>
    </location>
</feature>
<name>A0A371NQW2_9MICO</name>